<dbReference type="InterPro" id="IPR027450">
    <property type="entry name" value="AlkB-like"/>
</dbReference>
<dbReference type="PANTHER" id="PTHR21052">
    <property type="entry name" value="SPERMATOGENESIS ASSOCIATED 11-RELATED"/>
    <property type="match status" value="1"/>
</dbReference>
<dbReference type="GO" id="GO:0046872">
    <property type="term" value="F:metal ion binding"/>
    <property type="evidence" value="ECO:0007669"/>
    <property type="project" value="UniProtKB-KW"/>
</dbReference>
<comment type="subcellular location">
    <subcellularLocation>
        <location evidence="2">Mitochondrion matrix</location>
    </subcellularLocation>
</comment>
<keyword evidence="5" id="KW-0809">Transit peptide</keyword>
<evidence type="ECO:0000256" key="10">
    <source>
        <dbReference type="ARBA" id="ARBA00054545"/>
    </source>
</evidence>
<comment type="caution">
    <text evidence="14">The sequence shown here is derived from an EMBL/GenBank/DDBJ whole genome shotgun (WGS) entry which is preliminary data.</text>
</comment>
<dbReference type="Pfam" id="PF13532">
    <property type="entry name" value="2OG-FeII_Oxy_2"/>
    <property type="match status" value="1"/>
</dbReference>
<dbReference type="GO" id="GO:0012501">
    <property type="term" value="P:programmed cell death"/>
    <property type="evidence" value="ECO:0007669"/>
    <property type="project" value="UniProtKB-KW"/>
</dbReference>
<dbReference type="GO" id="GO:0051213">
    <property type="term" value="F:dioxygenase activity"/>
    <property type="evidence" value="ECO:0007669"/>
    <property type="project" value="UniProtKB-KW"/>
</dbReference>
<evidence type="ECO:0000256" key="2">
    <source>
        <dbReference type="ARBA" id="ARBA00004305"/>
    </source>
</evidence>
<dbReference type="GO" id="GO:0006631">
    <property type="term" value="P:fatty acid metabolic process"/>
    <property type="evidence" value="ECO:0007669"/>
    <property type="project" value="TreeGrafter"/>
</dbReference>
<organism evidence="14 15">
    <name type="scientific">Cryptotermes secundus</name>
    <dbReference type="NCBI Taxonomy" id="105785"/>
    <lineage>
        <taxon>Eukaryota</taxon>
        <taxon>Metazoa</taxon>
        <taxon>Ecdysozoa</taxon>
        <taxon>Arthropoda</taxon>
        <taxon>Hexapoda</taxon>
        <taxon>Insecta</taxon>
        <taxon>Pterygota</taxon>
        <taxon>Neoptera</taxon>
        <taxon>Polyneoptera</taxon>
        <taxon>Dictyoptera</taxon>
        <taxon>Blattodea</taxon>
        <taxon>Blattoidea</taxon>
        <taxon>Termitoidae</taxon>
        <taxon>Kalotermitidae</taxon>
        <taxon>Cryptotermitinae</taxon>
        <taxon>Cryptotermes</taxon>
    </lineage>
</organism>
<dbReference type="PANTHER" id="PTHR21052:SF0">
    <property type="entry name" value="ALPHA-KETOGLUTARATE-DEPENDENT DIOXYGENASE ALKB HOMOLOG 7, MITOCHONDRIAL"/>
    <property type="match status" value="1"/>
</dbReference>
<evidence type="ECO:0000256" key="9">
    <source>
        <dbReference type="ARBA" id="ARBA00023128"/>
    </source>
</evidence>
<dbReference type="FunFam" id="2.60.120.590:FF:000009">
    <property type="entry name" value="Alpha-ketoglutarate-dependent dioxygenase alkB homolog 7, mitochondrial"/>
    <property type="match status" value="1"/>
</dbReference>
<dbReference type="EMBL" id="NEVH01000250">
    <property type="protein sequence ID" value="PNF43934.1"/>
    <property type="molecule type" value="Genomic_DNA"/>
</dbReference>
<keyword evidence="9" id="KW-0496">Mitochondrion</keyword>
<keyword evidence="7" id="KW-0560">Oxidoreductase</keyword>
<evidence type="ECO:0000256" key="1">
    <source>
        <dbReference type="ARBA" id="ARBA00001954"/>
    </source>
</evidence>
<keyword evidence="4" id="KW-0479">Metal-binding</keyword>
<sequence>MTVIEDFLNEDEERSLHEEVEPYMRRLRYEFDHWDDAIHGYRETERLHWNTQNASILQRVRDVAFPPGTPQLSLVHVLDLAKEGVIKPHIDSVRFCGNTIAGLSLLSDSVMRLIHEKNREQVVDILLKRRSLYIMRNTARYEFTHEILGNAHSKFGDQIIPRGRRISVICRNEPDTTTETK</sequence>
<keyword evidence="6 14" id="KW-0223">Dioxygenase</keyword>
<dbReference type="OrthoDB" id="28127at2759"/>
<evidence type="ECO:0000256" key="7">
    <source>
        <dbReference type="ARBA" id="ARBA00023002"/>
    </source>
</evidence>
<evidence type="ECO:0000256" key="3">
    <source>
        <dbReference type="ARBA" id="ARBA00022590"/>
    </source>
</evidence>
<dbReference type="GO" id="GO:0006974">
    <property type="term" value="P:DNA damage response"/>
    <property type="evidence" value="ECO:0007669"/>
    <property type="project" value="InterPro"/>
</dbReference>
<keyword evidence="8" id="KW-0408">Iron</keyword>
<dbReference type="InterPro" id="IPR032870">
    <property type="entry name" value="ALKBH7-like"/>
</dbReference>
<dbReference type="InterPro" id="IPR037151">
    <property type="entry name" value="AlkB-like_sf"/>
</dbReference>
<keyword evidence="15" id="KW-1185">Reference proteome</keyword>
<evidence type="ECO:0000259" key="13">
    <source>
        <dbReference type="Pfam" id="PF13532"/>
    </source>
</evidence>
<evidence type="ECO:0000256" key="11">
    <source>
        <dbReference type="ARBA" id="ARBA00073530"/>
    </source>
</evidence>
<accession>A0A2J7RSY1</accession>
<dbReference type="AlphaFoldDB" id="A0A2J7RSY1"/>
<dbReference type="Proteomes" id="UP000235965">
    <property type="component" value="Unassembled WGS sequence"/>
</dbReference>
<comment type="function">
    <text evidence="10">May function as protein hydroxylase; can catalyze auto-hydroxylation at Leu-110 (in vitro), but this activity may be due to the absence of the true substrate. Required to induce programmed necrosis in response to DNA damage caused by cytotoxic alkylating agents. Acts by triggering the collapse of mitochondrial membrane potential and loss of mitochondrial function that leads to energy depletion and cell death. ALKBH7-mediated necrosis is probably required to prevent the accumulation of cells with DNA damage. Does not display DNA demethylase activity. Involved in fatty acid metabolism.</text>
</comment>
<dbReference type="InParanoid" id="A0A2J7RSY1"/>
<evidence type="ECO:0000313" key="15">
    <source>
        <dbReference type="Proteomes" id="UP000235965"/>
    </source>
</evidence>
<dbReference type="FunCoup" id="A0A2J7RSY1">
    <property type="interactions" value="565"/>
</dbReference>
<comment type="cofactor">
    <cofactor evidence="1">
        <name>Fe(2+)</name>
        <dbReference type="ChEBI" id="CHEBI:29033"/>
    </cofactor>
</comment>
<evidence type="ECO:0000256" key="4">
    <source>
        <dbReference type="ARBA" id="ARBA00022723"/>
    </source>
</evidence>
<keyword evidence="3" id="KW-1210">Necrosis</keyword>
<evidence type="ECO:0000256" key="5">
    <source>
        <dbReference type="ARBA" id="ARBA00022946"/>
    </source>
</evidence>
<name>A0A2J7RSY1_9NEOP</name>
<dbReference type="GO" id="GO:0005759">
    <property type="term" value="C:mitochondrial matrix"/>
    <property type="evidence" value="ECO:0007669"/>
    <property type="project" value="UniProtKB-SubCell"/>
</dbReference>
<evidence type="ECO:0000256" key="8">
    <source>
        <dbReference type="ARBA" id="ARBA00023004"/>
    </source>
</evidence>
<evidence type="ECO:0000256" key="12">
    <source>
        <dbReference type="ARBA" id="ARBA00077993"/>
    </source>
</evidence>
<dbReference type="Gene3D" id="2.60.120.590">
    <property type="entry name" value="Alpha-ketoglutarate-dependent dioxygenase AlkB-like"/>
    <property type="match status" value="1"/>
</dbReference>
<evidence type="ECO:0000313" key="14">
    <source>
        <dbReference type="EMBL" id="PNF43934.1"/>
    </source>
</evidence>
<gene>
    <name evidence="14" type="primary">ALKBH7</name>
    <name evidence="14" type="ORF">B7P43_G02810</name>
</gene>
<proteinExistence type="predicted"/>
<evidence type="ECO:0000256" key="6">
    <source>
        <dbReference type="ARBA" id="ARBA00022964"/>
    </source>
</evidence>
<feature type="domain" description="Alpha-ketoglutarate-dependent dioxygenase AlkB-like" evidence="13">
    <location>
        <begin position="38"/>
        <end position="170"/>
    </location>
</feature>
<reference evidence="14 15" key="1">
    <citation type="submission" date="2017-12" db="EMBL/GenBank/DDBJ databases">
        <title>Hemimetabolous genomes reveal molecular basis of termite eusociality.</title>
        <authorList>
            <person name="Harrison M.C."/>
            <person name="Jongepier E."/>
            <person name="Robertson H.M."/>
            <person name="Arning N."/>
            <person name="Bitard-Feildel T."/>
            <person name="Chao H."/>
            <person name="Childers C.P."/>
            <person name="Dinh H."/>
            <person name="Doddapaneni H."/>
            <person name="Dugan S."/>
            <person name="Gowin J."/>
            <person name="Greiner C."/>
            <person name="Han Y."/>
            <person name="Hu H."/>
            <person name="Hughes D.S.T."/>
            <person name="Huylmans A.-K."/>
            <person name="Kemena C."/>
            <person name="Kremer L.P.M."/>
            <person name="Lee S.L."/>
            <person name="Lopez-Ezquerra A."/>
            <person name="Mallet L."/>
            <person name="Monroy-Kuhn J.M."/>
            <person name="Moser A."/>
            <person name="Murali S.C."/>
            <person name="Muzny D.M."/>
            <person name="Otani S."/>
            <person name="Piulachs M.-D."/>
            <person name="Poelchau M."/>
            <person name="Qu J."/>
            <person name="Schaub F."/>
            <person name="Wada-Katsumata A."/>
            <person name="Worley K.C."/>
            <person name="Xie Q."/>
            <person name="Ylla G."/>
            <person name="Poulsen M."/>
            <person name="Gibbs R.A."/>
            <person name="Schal C."/>
            <person name="Richards S."/>
            <person name="Belles X."/>
            <person name="Korb J."/>
            <person name="Bornberg-Bauer E."/>
        </authorList>
    </citation>
    <scope>NUCLEOTIDE SEQUENCE [LARGE SCALE GENOMIC DNA]</scope>
    <source>
        <tissue evidence="14">Whole body</tissue>
    </source>
</reference>
<dbReference type="SUPFAM" id="SSF51197">
    <property type="entry name" value="Clavaminate synthase-like"/>
    <property type="match status" value="1"/>
</dbReference>
<dbReference type="STRING" id="105785.A0A2J7RSY1"/>
<protein>
    <recommendedName>
        <fullName evidence="11">Alpha-ketoglutarate-dependent dioxygenase alkB homolog 7, mitochondrial</fullName>
    </recommendedName>
    <alternativeName>
        <fullName evidence="12">Alkylated DNA repair protein alkB homolog 7</fullName>
    </alternativeName>
</protein>